<dbReference type="GO" id="GO:0048513">
    <property type="term" value="P:animal organ development"/>
    <property type="evidence" value="ECO:0007669"/>
    <property type="project" value="UniProtKB-ARBA"/>
</dbReference>
<reference evidence="19" key="1">
    <citation type="submission" date="2025-08" db="UniProtKB">
        <authorList>
            <consortium name="RefSeq"/>
        </authorList>
    </citation>
    <scope>IDENTIFICATION</scope>
</reference>
<feature type="repeat" description="FG-GAP" evidence="13">
    <location>
        <begin position="368"/>
        <end position="426"/>
    </location>
</feature>
<dbReference type="Gene3D" id="2.130.10.130">
    <property type="entry name" value="Integrin alpha, N-terminal"/>
    <property type="match status" value="1"/>
</dbReference>
<keyword evidence="12" id="KW-0325">Glycoprotein</keyword>
<dbReference type="GO" id="GO:0007160">
    <property type="term" value="P:cell-matrix adhesion"/>
    <property type="evidence" value="ECO:0007669"/>
    <property type="project" value="TreeGrafter"/>
</dbReference>
<evidence type="ECO:0000256" key="10">
    <source>
        <dbReference type="ARBA" id="ARBA00023157"/>
    </source>
</evidence>
<dbReference type="InterPro" id="IPR013517">
    <property type="entry name" value="FG-GAP"/>
</dbReference>
<feature type="region of interest" description="Disordered" evidence="15">
    <location>
        <begin position="1311"/>
        <end position="1351"/>
    </location>
</feature>
<dbReference type="PRINTS" id="PR01185">
    <property type="entry name" value="INTEGRINA"/>
</dbReference>
<feature type="region of interest" description="Disordered" evidence="15">
    <location>
        <begin position="971"/>
        <end position="995"/>
    </location>
</feature>
<keyword evidence="8 14" id="KW-0401">Integrin</keyword>
<dbReference type="Pfam" id="PF00357">
    <property type="entry name" value="Integrin_alpha"/>
    <property type="match status" value="1"/>
</dbReference>
<gene>
    <name evidence="19" type="primary">LOC106127127</name>
</gene>
<feature type="chain" id="PRO_5042314003" evidence="14">
    <location>
        <begin position="18"/>
        <end position="1502"/>
    </location>
</feature>
<organism evidence="19">
    <name type="scientific">Papilio xuthus</name>
    <name type="common">Asian swallowtail butterfly</name>
    <dbReference type="NCBI Taxonomy" id="66420"/>
    <lineage>
        <taxon>Eukaryota</taxon>
        <taxon>Metazoa</taxon>
        <taxon>Ecdysozoa</taxon>
        <taxon>Arthropoda</taxon>
        <taxon>Hexapoda</taxon>
        <taxon>Insecta</taxon>
        <taxon>Pterygota</taxon>
        <taxon>Neoptera</taxon>
        <taxon>Endopterygota</taxon>
        <taxon>Lepidoptera</taxon>
        <taxon>Glossata</taxon>
        <taxon>Ditrysia</taxon>
        <taxon>Papilionoidea</taxon>
        <taxon>Papilionidae</taxon>
        <taxon>Papilioninae</taxon>
        <taxon>Papilio</taxon>
    </lineage>
</organism>
<accession>A0AAJ6ZWW4</accession>
<dbReference type="GO" id="GO:0007229">
    <property type="term" value="P:integrin-mediated signaling pathway"/>
    <property type="evidence" value="ECO:0007669"/>
    <property type="project" value="UniProtKB-KW"/>
</dbReference>
<protein>
    <submittedName>
        <fullName evidence="19">Integrin alpha-PS2-like isoform X1</fullName>
    </submittedName>
</protein>
<dbReference type="Pfam" id="PF20806">
    <property type="entry name" value="Integrin_A_Ig_3"/>
    <property type="match status" value="2"/>
</dbReference>
<dbReference type="InterPro" id="IPR018184">
    <property type="entry name" value="Integrin_alpha_C_CS"/>
</dbReference>
<evidence type="ECO:0000256" key="4">
    <source>
        <dbReference type="ARBA" id="ARBA00022729"/>
    </source>
</evidence>
<evidence type="ECO:0000256" key="11">
    <source>
        <dbReference type="ARBA" id="ARBA00023170"/>
    </source>
</evidence>
<evidence type="ECO:0000256" key="6">
    <source>
        <dbReference type="ARBA" id="ARBA00022889"/>
    </source>
</evidence>
<dbReference type="SUPFAM" id="SSF69179">
    <property type="entry name" value="Integrin domains"/>
    <property type="match status" value="3"/>
</dbReference>
<dbReference type="KEGG" id="pxu:106127127"/>
<evidence type="ECO:0000259" key="17">
    <source>
        <dbReference type="Pfam" id="PF20805"/>
    </source>
</evidence>
<name>A0AAJ6ZWW4_PAPXU</name>
<evidence type="ECO:0000256" key="3">
    <source>
        <dbReference type="ARBA" id="ARBA00022692"/>
    </source>
</evidence>
<keyword evidence="7 14" id="KW-1133">Transmembrane helix</keyword>
<evidence type="ECO:0000313" key="19">
    <source>
        <dbReference type="RefSeq" id="XP_013180582.1"/>
    </source>
</evidence>
<dbReference type="Pfam" id="PF20805">
    <property type="entry name" value="Integrin_A_Ig_2"/>
    <property type="match status" value="1"/>
</dbReference>
<dbReference type="Gene3D" id="2.60.40.1530">
    <property type="entry name" value="ntegrin, alpha v. Chain A, domain 4"/>
    <property type="match status" value="2"/>
</dbReference>
<feature type="compositionally biased region" description="Low complexity" evidence="15">
    <location>
        <begin position="1311"/>
        <end position="1338"/>
    </location>
</feature>
<feature type="domain" description="Integrin alpha third immunoglobulin-like" evidence="18">
    <location>
        <begin position="1337"/>
        <end position="1410"/>
    </location>
</feature>
<evidence type="ECO:0000256" key="13">
    <source>
        <dbReference type="PROSITE-ProRule" id="PRU00803"/>
    </source>
</evidence>
<dbReference type="RefSeq" id="XP_013180582.1">
    <property type="nucleotide sequence ID" value="XM_013325128.1"/>
</dbReference>
<dbReference type="FunFam" id="1.20.5.930:FF:000001">
    <property type="entry name" value="Integrin subunit alpha V"/>
    <property type="match status" value="1"/>
</dbReference>
<feature type="compositionally biased region" description="Gly residues" evidence="15">
    <location>
        <begin position="972"/>
        <end position="990"/>
    </location>
</feature>
<dbReference type="SMART" id="SM00191">
    <property type="entry name" value="Int_alpha"/>
    <property type="match status" value="5"/>
</dbReference>
<dbReference type="PROSITE" id="PS00242">
    <property type="entry name" value="INTEGRIN_ALPHA"/>
    <property type="match status" value="1"/>
</dbReference>
<evidence type="ECO:0000256" key="9">
    <source>
        <dbReference type="ARBA" id="ARBA00023136"/>
    </source>
</evidence>
<feature type="repeat" description="FG-GAP" evidence="13">
    <location>
        <begin position="251"/>
        <end position="304"/>
    </location>
</feature>
<feature type="transmembrane region" description="Helical" evidence="14">
    <location>
        <begin position="1452"/>
        <end position="1476"/>
    </location>
</feature>
<dbReference type="CTD" id="32661"/>
<dbReference type="GeneID" id="106127127"/>
<evidence type="ECO:0000256" key="2">
    <source>
        <dbReference type="ARBA" id="ARBA00008054"/>
    </source>
</evidence>
<feature type="repeat" description="FG-GAP" evidence="13">
    <location>
        <begin position="305"/>
        <end position="367"/>
    </location>
</feature>
<dbReference type="Proteomes" id="UP000694872">
    <property type="component" value="Unplaced"/>
</dbReference>
<comment type="subcellular location">
    <subcellularLocation>
        <location evidence="1 14">Membrane</location>
        <topology evidence="1 14">Single-pass type I membrane protein</topology>
    </subcellularLocation>
</comment>
<dbReference type="Pfam" id="PF08441">
    <property type="entry name" value="Integrin_A_Ig_1"/>
    <property type="match status" value="1"/>
</dbReference>
<feature type="region of interest" description="Disordered" evidence="15">
    <location>
        <begin position="1254"/>
        <end position="1285"/>
    </location>
</feature>
<evidence type="ECO:0000259" key="18">
    <source>
        <dbReference type="Pfam" id="PF20806"/>
    </source>
</evidence>
<feature type="domain" description="Integrin alpha first immunoglubulin-like" evidence="16">
    <location>
        <begin position="477"/>
        <end position="628"/>
    </location>
</feature>
<dbReference type="Pfam" id="PF01839">
    <property type="entry name" value="FG-GAP"/>
    <property type="match status" value="2"/>
</dbReference>
<feature type="signal peptide" evidence="14">
    <location>
        <begin position="1"/>
        <end position="17"/>
    </location>
</feature>
<keyword evidence="10" id="KW-1015">Disulfide bond</keyword>
<dbReference type="InterPro" id="IPR028994">
    <property type="entry name" value="Integrin_alpha_N"/>
</dbReference>
<dbReference type="Gene3D" id="2.60.40.1510">
    <property type="entry name" value="ntegrin, alpha v. Chain A, domain 3"/>
    <property type="match status" value="1"/>
</dbReference>
<dbReference type="InterPro" id="IPR048286">
    <property type="entry name" value="Integrin_alpha_Ig-like_3"/>
</dbReference>
<feature type="domain" description="Integrin alpha third immunoglobulin-like" evidence="18">
    <location>
        <begin position="778"/>
        <end position="876"/>
    </location>
</feature>
<dbReference type="InterPro" id="IPR013649">
    <property type="entry name" value="Integrin_alpha_Ig-like_1"/>
</dbReference>
<dbReference type="GO" id="GO:0033627">
    <property type="term" value="P:cell adhesion mediated by integrin"/>
    <property type="evidence" value="ECO:0007669"/>
    <property type="project" value="TreeGrafter"/>
</dbReference>
<evidence type="ECO:0000256" key="5">
    <source>
        <dbReference type="ARBA" id="ARBA00022737"/>
    </source>
</evidence>
<evidence type="ECO:0000256" key="1">
    <source>
        <dbReference type="ARBA" id="ARBA00004479"/>
    </source>
</evidence>
<dbReference type="InterPro" id="IPR013519">
    <property type="entry name" value="Int_alpha_beta-p"/>
</dbReference>
<evidence type="ECO:0000256" key="15">
    <source>
        <dbReference type="SAM" id="MobiDB-lite"/>
    </source>
</evidence>
<evidence type="ECO:0000256" key="8">
    <source>
        <dbReference type="ARBA" id="ARBA00023037"/>
    </source>
</evidence>
<dbReference type="InterPro" id="IPR032695">
    <property type="entry name" value="Integrin_dom_sf"/>
</dbReference>
<keyword evidence="5" id="KW-0677">Repeat</keyword>
<feature type="compositionally biased region" description="Low complexity" evidence="15">
    <location>
        <begin position="1274"/>
        <end position="1285"/>
    </location>
</feature>
<sequence length="1502" mass="161622">MAIFLCVFLCAWTLALGFNVDIPSNVVYRGNYKSMFGFTVQAHVDGNRKTILVGAPEDDPFRVAGVSRPGAVYRCDPARRTAQPSLAPCSIMDFDKNKGNNVDTQHRQIDQKSNQWFGATLSSTGRNGPIVACAPRYVSFVSAKLNQRNPVGSCFVAKTPDAINVTEYSPCRNWHGSQDEASHGQRKTGVCQAGFSAALSKDGERLFMGAPGTFYWQGRTISIDTSAWFDYFMPKEGQLKVQMINGKRSFIATQEASSSYDDSYMGYSVTVGDFTAQGEQAVAVGVPRGADLKGLVVLYTWDLMNIKNITGSQIGAYFGYCLATGDIDGDGTDDVIVGAPMFTKPKSSGYEHGRIYVIYQGKDRAFVKNHARTGEVSRGRFGLAITSLGDINYDGFGDIAVGAPYGGENGKGVVYIYHGGEGGIAEKYSQAITAEEISPSLSTFGFSLSGGVDLDDNHYTDLAVGAYKSDSVVFLKSRPVVKVMAGVKFTGASKLISMSEKNCRLTNGTQVSCAHLMYCLSYNGINVDQQIDFEVTLDLDSRQKSNKRMFVFDTRQSTYTTHILLTKEQEECREMEVYLDEEIRDKLSPIEVKMSYELVTQPSGEVVPPVLDRTKSIVQTDSLNIQKNCGPDNICIPDLSMAASTQQTNFVLGTGENLNIDVKIYNYAEDAYEAAYFLQLPAGVNYTRMERLDKETADAATVYCTVKNRAGHNVLKCELGNPMASDQKLNFRVVLEVDSQVNELTFDMEVNSTNPEPPESRKDNKMRLAIGVIVKADLSIIGTSDPPELHYNASLYDAINPKNDSALGPQIIYKYNIKNEGPFAVDEADIYIMWPYQTLTGENLMYMLVQPQSLGELVCDVARQVNPANLQVANPYAYMLTKEKEAMLSSGMYAAAQLSGGSGYYGQQFWEQKSFTNENTQSGKVSGGVSGGQMYGGEAAGGNFASGGAATGQYGGGQVYHTQYGNRHVASGGYGGGQTSGTQYGSGQGGRQFSAGAAGNNGGTYFYNKTWTSGNDFGEDLTAEQQEQIRKALLAASTNPNYQGSVERKFTEGSYSQGGSVEGQSSYGQGGRINYGQGQGSYVQGGQVQQQGGFEGNQQSGYGNGYAVHGFVQGGQGQGAVESGGVYGQDGQVVRVRNKTIVYDQNHNIISQTETSTEYGSLGHDGEAGSSFNTYVNSQAGNQNRGSGQSFVHGSWSTTETVNPDLFKAGSSKFRGQSSVTVVGDEDEDEIGGFGAYAASNPNNEFRFGIADVSGSQGKQASGSAQSGSGGFSNSGHQSSYGNAQNSGYQGAGGYQGGSYQGGGAYATSGGSSYSYSSQTGGQSSYSSQSGGSFGAQSQRRESTRRRRQDQVDLELKEILQKCEEKYKCEVVRCRTGRLAKGQEVWVALRSRVNASVLSEMSAERTVVLSTLGAARVSQLGGGRVGNVGAWHTAEARASLSPQLEAPAGGGVPLWLVVLAAVLGALLLLLLIYVLYKCGFFKRNRPSDHAERQPLNGRDEHL</sequence>
<dbReference type="Gene3D" id="2.60.40.1460">
    <property type="entry name" value="Integrin domains. Chain A, domain 2"/>
    <property type="match status" value="1"/>
</dbReference>
<evidence type="ECO:0000256" key="12">
    <source>
        <dbReference type="ARBA" id="ARBA00023180"/>
    </source>
</evidence>
<keyword evidence="3 14" id="KW-0812">Transmembrane</keyword>
<evidence type="ECO:0000256" key="14">
    <source>
        <dbReference type="RuleBase" id="RU003762"/>
    </source>
</evidence>
<dbReference type="InterPro" id="IPR000413">
    <property type="entry name" value="Integrin_alpha"/>
</dbReference>
<evidence type="ECO:0000256" key="7">
    <source>
        <dbReference type="ARBA" id="ARBA00022989"/>
    </source>
</evidence>
<dbReference type="GO" id="GO:0005178">
    <property type="term" value="F:integrin binding"/>
    <property type="evidence" value="ECO:0007669"/>
    <property type="project" value="TreeGrafter"/>
</dbReference>
<dbReference type="GO" id="GO:0009897">
    <property type="term" value="C:external side of plasma membrane"/>
    <property type="evidence" value="ECO:0007669"/>
    <property type="project" value="TreeGrafter"/>
</dbReference>
<keyword evidence="4 14" id="KW-0732">Signal</keyword>
<dbReference type="SUPFAM" id="SSF69318">
    <property type="entry name" value="Integrin alpha N-terminal domain"/>
    <property type="match status" value="1"/>
</dbReference>
<dbReference type="PANTHER" id="PTHR23220">
    <property type="entry name" value="INTEGRIN ALPHA"/>
    <property type="match status" value="1"/>
</dbReference>
<feature type="compositionally biased region" description="Low complexity" evidence="15">
    <location>
        <begin position="1254"/>
        <end position="1267"/>
    </location>
</feature>
<dbReference type="GO" id="GO:0007157">
    <property type="term" value="P:heterophilic cell-cell adhesion via plasma membrane cell adhesion molecules"/>
    <property type="evidence" value="ECO:0007669"/>
    <property type="project" value="UniProtKB-ARBA"/>
</dbReference>
<comment type="similarity">
    <text evidence="2 14">Belongs to the integrin alpha chain family.</text>
</comment>
<feature type="repeat" description="FG-GAP" evidence="13">
    <location>
        <begin position="19"/>
        <end position="84"/>
    </location>
</feature>
<evidence type="ECO:0000259" key="16">
    <source>
        <dbReference type="Pfam" id="PF08441"/>
    </source>
</evidence>
<keyword evidence="6 14" id="KW-0130">Cell adhesion</keyword>
<keyword evidence="11 14" id="KW-0675">Receptor</keyword>
<keyword evidence="9 14" id="KW-0472">Membrane</keyword>
<proteinExistence type="inferred from homology"/>
<dbReference type="PANTHER" id="PTHR23220:SF133">
    <property type="entry name" value="INTEGRIN ALPHA-PS2"/>
    <property type="match status" value="1"/>
</dbReference>
<feature type="domain" description="Integrin alpha second immunoglobulin-like" evidence="17">
    <location>
        <begin position="629"/>
        <end position="771"/>
    </location>
</feature>
<feature type="repeat" description="FG-GAP" evidence="13">
    <location>
        <begin position="430"/>
        <end position="492"/>
    </location>
</feature>
<dbReference type="GO" id="GO:0008305">
    <property type="term" value="C:integrin complex"/>
    <property type="evidence" value="ECO:0007669"/>
    <property type="project" value="InterPro"/>
</dbReference>
<dbReference type="Gene3D" id="1.20.5.930">
    <property type="entry name" value="Bicelle-embedded integrin alpha(iib) transmembrane segment"/>
    <property type="match status" value="1"/>
</dbReference>
<dbReference type="InterPro" id="IPR048285">
    <property type="entry name" value="Integrin_alpha_Ig-like_2"/>
</dbReference>
<dbReference type="PROSITE" id="PS51470">
    <property type="entry name" value="FG_GAP"/>
    <property type="match status" value="5"/>
</dbReference>